<accession>A0A4U8QA82</accession>
<dbReference type="FunFam" id="3.40.50.2300:FF:000001">
    <property type="entry name" value="DNA-binding response regulator PhoB"/>
    <property type="match status" value="1"/>
</dbReference>
<evidence type="ECO:0000256" key="8">
    <source>
        <dbReference type="PROSITE-ProRule" id="PRU00169"/>
    </source>
</evidence>
<dbReference type="InterPro" id="IPR016032">
    <property type="entry name" value="Sig_transdc_resp-reg_C-effctor"/>
</dbReference>
<evidence type="ECO:0000256" key="9">
    <source>
        <dbReference type="PROSITE-ProRule" id="PRU01091"/>
    </source>
</evidence>
<evidence type="ECO:0000256" key="2">
    <source>
        <dbReference type="ARBA" id="ARBA00022553"/>
    </source>
</evidence>
<dbReference type="InterPro" id="IPR001789">
    <property type="entry name" value="Sig_transdc_resp-reg_receiver"/>
</dbReference>
<dbReference type="PANTHER" id="PTHR48111:SF40">
    <property type="entry name" value="PHOSPHATE REGULON TRANSCRIPTIONAL REGULATORY PROTEIN PHOB"/>
    <property type="match status" value="1"/>
</dbReference>
<evidence type="ECO:0000256" key="4">
    <source>
        <dbReference type="ARBA" id="ARBA00023015"/>
    </source>
</evidence>
<dbReference type="SMART" id="SM00448">
    <property type="entry name" value="REC"/>
    <property type="match status" value="1"/>
</dbReference>
<gene>
    <name evidence="12" type="primary">yycF_3</name>
    <name evidence="12" type="ORF">DSM106044_01261</name>
</gene>
<dbReference type="RefSeq" id="WP_044293526.1">
    <property type="nucleotide sequence ID" value="NZ_JTGN01000001.1"/>
</dbReference>
<evidence type="ECO:0000259" key="10">
    <source>
        <dbReference type="PROSITE" id="PS50110"/>
    </source>
</evidence>
<dbReference type="InterPro" id="IPR011006">
    <property type="entry name" value="CheY-like_superfamily"/>
</dbReference>
<dbReference type="InterPro" id="IPR001867">
    <property type="entry name" value="OmpR/PhoB-type_DNA-bd"/>
</dbReference>
<keyword evidence="4" id="KW-0805">Transcription regulation</keyword>
<evidence type="ECO:0000259" key="11">
    <source>
        <dbReference type="PROSITE" id="PS51755"/>
    </source>
</evidence>
<evidence type="ECO:0000256" key="6">
    <source>
        <dbReference type="ARBA" id="ARBA00023163"/>
    </source>
</evidence>
<keyword evidence="2 8" id="KW-0597">Phosphoprotein</keyword>
<dbReference type="FunFam" id="1.10.10.10:FF:000018">
    <property type="entry name" value="DNA-binding response regulator ResD"/>
    <property type="match status" value="1"/>
</dbReference>
<reference evidence="12 13" key="1">
    <citation type="journal article" date="2019" name="Anaerobe">
        <title>Detection of Robinsoniella peoriensis in multiple bone samples of a trauma patient.</title>
        <authorList>
            <person name="Schrottner P."/>
            <person name="Hartwich K."/>
            <person name="Bunk B."/>
            <person name="Schober I."/>
            <person name="Helbig S."/>
            <person name="Rudolph W.W."/>
            <person name="Gunzer F."/>
        </authorList>
    </citation>
    <scope>NUCLEOTIDE SEQUENCE [LARGE SCALE GENOMIC DNA]</scope>
    <source>
        <strain evidence="12 13">DSM 106044</strain>
    </source>
</reference>
<dbReference type="Gene3D" id="6.10.250.690">
    <property type="match status" value="1"/>
</dbReference>
<dbReference type="AlphaFoldDB" id="A0A4U8QA82"/>
<dbReference type="InterPro" id="IPR039420">
    <property type="entry name" value="WalR-like"/>
</dbReference>
<dbReference type="Proteomes" id="UP000306509">
    <property type="component" value="Unassembled WGS sequence"/>
</dbReference>
<dbReference type="PROSITE" id="PS51755">
    <property type="entry name" value="OMPR_PHOB"/>
    <property type="match status" value="1"/>
</dbReference>
<keyword evidence="5 9" id="KW-0238">DNA-binding</keyword>
<dbReference type="STRING" id="180332.GCA_000797495_04302"/>
<protein>
    <recommendedName>
        <fullName evidence="1">Stage 0 sporulation protein A homolog</fullName>
    </recommendedName>
</protein>
<dbReference type="CDD" id="cd00383">
    <property type="entry name" value="trans_reg_C"/>
    <property type="match status" value="1"/>
</dbReference>
<dbReference type="SMART" id="SM00862">
    <property type="entry name" value="Trans_reg_C"/>
    <property type="match status" value="1"/>
</dbReference>
<dbReference type="GO" id="GO:0000976">
    <property type="term" value="F:transcription cis-regulatory region binding"/>
    <property type="evidence" value="ECO:0007669"/>
    <property type="project" value="TreeGrafter"/>
</dbReference>
<dbReference type="Gene3D" id="3.40.50.2300">
    <property type="match status" value="1"/>
</dbReference>
<feature type="domain" description="OmpR/PhoB-type" evidence="11">
    <location>
        <begin position="131"/>
        <end position="230"/>
    </location>
</feature>
<comment type="function">
    <text evidence="7">May play the central regulatory role in sporulation. It may be an element of the effector pathway responsible for the activation of sporulation genes in response to nutritional stress. Spo0A may act in concert with spo0H (a sigma factor) to control the expression of some genes that are critical to the sporulation process.</text>
</comment>
<evidence type="ECO:0000256" key="5">
    <source>
        <dbReference type="ARBA" id="ARBA00023125"/>
    </source>
</evidence>
<dbReference type="GO" id="GO:0005829">
    <property type="term" value="C:cytosol"/>
    <property type="evidence" value="ECO:0007669"/>
    <property type="project" value="TreeGrafter"/>
</dbReference>
<evidence type="ECO:0000313" key="13">
    <source>
        <dbReference type="Proteomes" id="UP000306509"/>
    </source>
</evidence>
<evidence type="ECO:0000256" key="3">
    <source>
        <dbReference type="ARBA" id="ARBA00023012"/>
    </source>
</evidence>
<dbReference type="GO" id="GO:0032993">
    <property type="term" value="C:protein-DNA complex"/>
    <property type="evidence" value="ECO:0007669"/>
    <property type="project" value="TreeGrafter"/>
</dbReference>
<dbReference type="SUPFAM" id="SSF46894">
    <property type="entry name" value="C-terminal effector domain of the bipartite response regulators"/>
    <property type="match status" value="1"/>
</dbReference>
<sequence length="233" mass="26625">MNSKILIIDDDKDLCLLLKKNLTAEGNQVTLRHDGESGLAEAIHLEYQLIVLDVMLPQKSGFEVLTEIRKTSHVPILMLTAKDSEIDKVSGLRMGADDYITKPFSNNEFIARVESLLRRYTLFNSSMELADPVLDIGSLHIDPAAHEVRQNNTVIDLTAKEFDLLYFFACNRGKVFTKKQIYRAVWDDEYAFDDNNIMVHIRRLRKKIEPCPEKPTYILTIWGVGYKFGGDSL</sequence>
<dbReference type="SUPFAM" id="SSF52172">
    <property type="entry name" value="CheY-like"/>
    <property type="match status" value="1"/>
</dbReference>
<keyword evidence="6" id="KW-0804">Transcription</keyword>
<dbReference type="PANTHER" id="PTHR48111">
    <property type="entry name" value="REGULATOR OF RPOS"/>
    <property type="match status" value="1"/>
</dbReference>
<dbReference type="Pfam" id="PF00486">
    <property type="entry name" value="Trans_reg_C"/>
    <property type="match status" value="1"/>
</dbReference>
<feature type="DNA-binding region" description="OmpR/PhoB-type" evidence="9">
    <location>
        <begin position="131"/>
        <end position="230"/>
    </location>
</feature>
<feature type="domain" description="Response regulatory" evidence="10">
    <location>
        <begin position="4"/>
        <end position="117"/>
    </location>
</feature>
<dbReference type="InterPro" id="IPR036388">
    <property type="entry name" value="WH-like_DNA-bd_sf"/>
</dbReference>
<keyword evidence="3" id="KW-0902">Two-component regulatory system</keyword>
<feature type="modified residue" description="4-aspartylphosphate" evidence="8">
    <location>
        <position position="53"/>
    </location>
</feature>
<dbReference type="GO" id="GO:0000156">
    <property type="term" value="F:phosphorelay response regulator activity"/>
    <property type="evidence" value="ECO:0007669"/>
    <property type="project" value="TreeGrafter"/>
</dbReference>
<organism evidence="12 13">
    <name type="scientific">Robinsoniella peoriensis</name>
    <dbReference type="NCBI Taxonomy" id="180332"/>
    <lineage>
        <taxon>Bacteria</taxon>
        <taxon>Bacillati</taxon>
        <taxon>Bacillota</taxon>
        <taxon>Clostridia</taxon>
        <taxon>Lachnospirales</taxon>
        <taxon>Lachnospiraceae</taxon>
        <taxon>Robinsoniella</taxon>
    </lineage>
</organism>
<name>A0A4U8QA82_9FIRM</name>
<comment type="caution">
    <text evidence="12">The sequence shown here is derived from an EMBL/GenBank/DDBJ whole genome shotgun (WGS) entry which is preliminary data.</text>
</comment>
<dbReference type="Gene3D" id="1.10.10.10">
    <property type="entry name" value="Winged helix-like DNA-binding domain superfamily/Winged helix DNA-binding domain"/>
    <property type="match status" value="1"/>
</dbReference>
<dbReference type="Pfam" id="PF00072">
    <property type="entry name" value="Response_reg"/>
    <property type="match status" value="1"/>
</dbReference>
<dbReference type="PROSITE" id="PS50110">
    <property type="entry name" value="RESPONSE_REGULATORY"/>
    <property type="match status" value="1"/>
</dbReference>
<evidence type="ECO:0000256" key="7">
    <source>
        <dbReference type="ARBA" id="ARBA00024867"/>
    </source>
</evidence>
<dbReference type="GO" id="GO:0006355">
    <property type="term" value="P:regulation of DNA-templated transcription"/>
    <property type="evidence" value="ECO:0007669"/>
    <property type="project" value="InterPro"/>
</dbReference>
<dbReference type="EMBL" id="QGQD01000025">
    <property type="protein sequence ID" value="TLD01891.1"/>
    <property type="molecule type" value="Genomic_DNA"/>
</dbReference>
<keyword evidence="13" id="KW-1185">Reference proteome</keyword>
<evidence type="ECO:0000256" key="1">
    <source>
        <dbReference type="ARBA" id="ARBA00018672"/>
    </source>
</evidence>
<proteinExistence type="predicted"/>
<evidence type="ECO:0000313" key="12">
    <source>
        <dbReference type="EMBL" id="TLD01891.1"/>
    </source>
</evidence>